<proteinExistence type="predicted"/>
<dbReference type="Proteomes" id="UP001521785">
    <property type="component" value="Unassembled WGS sequence"/>
</dbReference>
<accession>A0ABR3RD81</accession>
<keyword evidence="3" id="KW-1185">Reference proteome</keyword>
<dbReference type="EMBL" id="JAKJXO020000007">
    <property type="protein sequence ID" value="KAL1602378.1"/>
    <property type="molecule type" value="Genomic_DNA"/>
</dbReference>
<reference evidence="2 3" key="1">
    <citation type="submission" date="2024-02" db="EMBL/GenBank/DDBJ databases">
        <title>De novo assembly and annotation of 12 fungi associated with fruit tree decline syndrome in Ontario, Canada.</title>
        <authorList>
            <person name="Sulman M."/>
            <person name="Ellouze W."/>
            <person name="Ilyukhin E."/>
        </authorList>
    </citation>
    <scope>NUCLEOTIDE SEQUENCE [LARGE SCALE GENOMIC DNA]</scope>
    <source>
        <strain evidence="2 3">M42-189</strain>
    </source>
</reference>
<evidence type="ECO:0000256" key="1">
    <source>
        <dbReference type="SAM" id="MobiDB-lite"/>
    </source>
</evidence>
<name>A0ABR3RD81_9PLEO</name>
<sequence length="364" mass="41712">MAPVKQDYDDASLTSDDDSKQWREQAHKVANETGRKYQKFYEQFSSNGSTDASNAQTPSRFPLDVVETNAKGAKRGVYVKHRPLRRWMETRGAKGVALRVLSNLQIAGHWGLTIGPYTYEIFQHDKEVVFHVGEWRPVGPGKKSSVKVKEVGCTYMMDLPCLAKAIYQRMKTQGYDKRFNNCHRFANDLAERIATRGDREPITLRMRLLYIWNLLPASHLFQASEFTKQLVRLPKKFLLERVVAELRLYGLMDSGFWRALIKEARISAKVILFLLTVGAMTVFLQMARAFTRWDPENPLHRAEYLKIFECIPGVSEDMARTYLRCAFQGPNALRDVVDSLFQASAKGPKGFFEESFKQLKGVVP</sequence>
<evidence type="ECO:0000313" key="2">
    <source>
        <dbReference type="EMBL" id="KAL1602378.1"/>
    </source>
</evidence>
<protein>
    <recommendedName>
        <fullName evidence="4">PPPDE domain-containing protein</fullName>
    </recommendedName>
</protein>
<comment type="caution">
    <text evidence="2">The sequence shown here is derived from an EMBL/GenBank/DDBJ whole genome shotgun (WGS) entry which is preliminary data.</text>
</comment>
<gene>
    <name evidence="2" type="ORF">SLS60_005794</name>
</gene>
<evidence type="ECO:0000313" key="3">
    <source>
        <dbReference type="Proteomes" id="UP001521785"/>
    </source>
</evidence>
<evidence type="ECO:0008006" key="4">
    <source>
        <dbReference type="Google" id="ProtNLM"/>
    </source>
</evidence>
<feature type="region of interest" description="Disordered" evidence="1">
    <location>
        <begin position="1"/>
        <end position="22"/>
    </location>
</feature>
<organism evidence="2 3">
    <name type="scientific">Paraconiothyrium brasiliense</name>
    <dbReference type="NCBI Taxonomy" id="300254"/>
    <lineage>
        <taxon>Eukaryota</taxon>
        <taxon>Fungi</taxon>
        <taxon>Dikarya</taxon>
        <taxon>Ascomycota</taxon>
        <taxon>Pezizomycotina</taxon>
        <taxon>Dothideomycetes</taxon>
        <taxon>Pleosporomycetidae</taxon>
        <taxon>Pleosporales</taxon>
        <taxon>Massarineae</taxon>
        <taxon>Didymosphaeriaceae</taxon>
        <taxon>Paraconiothyrium</taxon>
    </lineage>
</organism>